<gene>
    <name evidence="2" type="ORF">BE0216_03875</name>
    <name evidence="1" type="ORF">BEUL_1263</name>
</gene>
<evidence type="ECO:0000313" key="3">
    <source>
        <dbReference type="Proteomes" id="UP000216057"/>
    </source>
</evidence>
<dbReference type="EMBL" id="CP062938">
    <property type="protein sequence ID" value="QOL31694.1"/>
    <property type="molecule type" value="Genomic_DNA"/>
</dbReference>
<protein>
    <submittedName>
        <fullName evidence="1">Uncharacterized protein</fullName>
    </submittedName>
</protein>
<organism evidence="1 3">
    <name type="scientific">Bifidobacterium eulemuris</name>
    <dbReference type="NCBI Taxonomy" id="1765219"/>
    <lineage>
        <taxon>Bacteria</taxon>
        <taxon>Bacillati</taxon>
        <taxon>Actinomycetota</taxon>
        <taxon>Actinomycetes</taxon>
        <taxon>Bifidobacteriales</taxon>
        <taxon>Bifidobacteriaceae</taxon>
        <taxon>Bifidobacterium</taxon>
    </lineage>
</organism>
<evidence type="ECO:0000313" key="2">
    <source>
        <dbReference type="EMBL" id="QOL31694.1"/>
    </source>
</evidence>
<dbReference type="Proteomes" id="UP000216057">
    <property type="component" value="Unassembled WGS sequence"/>
</dbReference>
<evidence type="ECO:0000313" key="1">
    <source>
        <dbReference type="EMBL" id="OZG68250.1"/>
    </source>
</evidence>
<dbReference type="Proteomes" id="UP000593943">
    <property type="component" value="Chromosome"/>
</dbReference>
<dbReference type="KEGG" id="beu:BE0216_03875"/>
<reference evidence="1 3" key="1">
    <citation type="journal article" date="2017" name="BMC Genomics">
        <title>Comparative genomic and phylogenomic analyses of the Bifidobacteriaceae family.</title>
        <authorList>
            <person name="Lugli G.A."/>
            <person name="Milani C."/>
            <person name="Turroni F."/>
            <person name="Duranti S."/>
            <person name="Mancabelli L."/>
            <person name="Mangifesta M."/>
            <person name="Ferrario C."/>
            <person name="Modesto M."/>
            <person name="Mattarelli P."/>
            <person name="Jiri K."/>
            <person name="van Sinderen D."/>
            <person name="Ventura M."/>
        </authorList>
    </citation>
    <scope>NUCLEOTIDE SEQUENCE [LARGE SCALE GENOMIC DNA]</scope>
    <source>
        <strain evidence="1 3">DSM 100216</strain>
    </source>
</reference>
<keyword evidence="4" id="KW-1185">Reference proteome</keyword>
<dbReference type="RefSeq" id="WP_094636840.1">
    <property type="nucleotide sequence ID" value="NZ_CP062938.1"/>
</dbReference>
<sequence length="132" mass="15469">MFVILDDNGFEMRRVEALPKLEYDLSELNEPYDNRVAYPTVTATDPWGHVVSVTTNRAGEGEFKRVETPLGVEYRQTRGTLQLQLSHLDQGVKKTLNNRWKAKHVRDADDWDAERQVLRELEEQDEEDLRRL</sequence>
<reference evidence="2 4" key="2">
    <citation type="submission" date="2020-10" db="EMBL/GenBank/DDBJ databases">
        <title>Genome sequencing of Bifidobacterium eulemuris_DSMZ_100216.</title>
        <authorList>
            <person name="Kim J."/>
        </authorList>
    </citation>
    <scope>NUCLEOTIDE SEQUENCE [LARGE SCALE GENOMIC DNA]</scope>
    <source>
        <strain evidence="2 4">DSM 100216</strain>
    </source>
</reference>
<proteinExistence type="predicted"/>
<evidence type="ECO:0000313" key="4">
    <source>
        <dbReference type="Proteomes" id="UP000593943"/>
    </source>
</evidence>
<dbReference type="AlphaFoldDB" id="A0A261GA06"/>
<dbReference type="EMBL" id="MWWZ01000006">
    <property type="protein sequence ID" value="OZG68250.1"/>
    <property type="molecule type" value="Genomic_DNA"/>
</dbReference>
<name>A0A261GA06_9BIFI</name>
<accession>A0A261GA06</accession>